<dbReference type="EMBL" id="JACSQB010000052">
    <property type="protein sequence ID" value="MBD8046875.1"/>
    <property type="molecule type" value="Genomic_DNA"/>
</dbReference>
<evidence type="ECO:0008006" key="3">
    <source>
        <dbReference type="Google" id="ProtNLM"/>
    </source>
</evidence>
<name>A0ABR8YRJ5_9CLOT</name>
<proteinExistence type="predicted"/>
<protein>
    <recommendedName>
        <fullName evidence="3">Glycosyltransferase family 1 protein</fullName>
    </recommendedName>
</protein>
<keyword evidence="2" id="KW-1185">Reference proteome</keyword>
<dbReference type="Proteomes" id="UP000627166">
    <property type="component" value="Unassembled WGS sequence"/>
</dbReference>
<organism evidence="1 2">
    <name type="scientific">Clostridium faecium</name>
    <dbReference type="NCBI Taxonomy" id="2762223"/>
    <lineage>
        <taxon>Bacteria</taxon>
        <taxon>Bacillati</taxon>
        <taxon>Bacillota</taxon>
        <taxon>Clostridia</taxon>
        <taxon>Eubacteriales</taxon>
        <taxon>Clostridiaceae</taxon>
        <taxon>Clostridium</taxon>
    </lineage>
</organism>
<sequence>MNVAFIVTSYWAYGELLIALQFAKRIKKHGFSPYFFVPPSHEKVLKEEDILYSILFPKLGKINHILLQDYENKYKP</sequence>
<gene>
    <name evidence="1" type="ORF">H9637_07440</name>
</gene>
<comment type="caution">
    <text evidence="1">The sequence shown here is derived from an EMBL/GenBank/DDBJ whole genome shotgun (WGS) entry which is preliminary data.</text>
</comment>
<reference evidence="1 2" key="1">
    <citation type="submission" date="2020-08" db="EMBL/GenBank/DDBJ databases">
        <title>A Genomic Blueprint of the Chicken Gut Microbiome.</title>
        <authorList>
            <person name="Gilroy R."/>
            <person name="Ravi A."/>
            <person name="Getino M."/>
            <person name="Pursley I."/>
            <person name="Horton D.L."/>
            <person name="Alikhan N.-F."/>
            <person name="Baker D."/>
            <person name="Gharbi K."/>
            <person name="Hall N."/>
            <person name="Watson M."/>
            <person name="Adriaenssens E.M."/>
            <person name="Foster-Nyarko E."/>
            <person name="Jarju S."/>
            <person name="Secka A."/>
            <person name="Antonio M."/>
            <person name="Oren A."/>
            <person name="Chaudhuri R."/>
            <person name="La Ragione R.M."/>
            <person name="Hildebrand F."/>
            <person name="Pallen M.J."/>
        </authorList>
    </citation>
    <scope>NUCLEOTIDE SEQUENCE [LARGE SCALE GENOMIC DNA]</scope>
    <source>
        <strain evidence="1 2">N37</strain>
    </source>
</reference>
<evidence type="ECO:0000313" key="1">
    <source>
        <dbReference type="EMBL" id="MBD8046875.1"/>
    </source>
</evidence>
<evidence type="ECO:0000313" key="2">
    <source>
        <dbReference type="Proteomes" id="UP000627166"/>
    </source>
</evidence>
<dbReference type="RefSeq" id="WP_191739851.1">
    <property type="nucleotide sequence ID" value="NZ_JACSQB010000052.1"/>
</dbReference>
<accession>A0ABR8YRJ5</accession>